<evidence type="ECO:0000259" key="9">
    <source>
        <dbReference type="PROSITE" id="PS50109"/>
    </source>
</evidence>
<evidence type="ECO:0000256" key="4">
    <source>
        <dbReference type="ARBA" id="ARBA00022679"/>
    </source>
</evidence>
<evidence type="ECO:0000256" key="2">
    <source>
        <dbReference type="ARBA" id="ARBA00012438"/>
    </source>
</evidence>
<dbReference type="SMART" id="SM00388">
    <property type="entry name" value="HisKA"/>
    <property type="match status" value="1"/>
</dbReference>
<keyword evidence="7 10" id="KW-0067">ATP-binding</keyword>
<dbReference type="EC" id="2.7.13.3" evidence="2"/>
<protein>
    <recommendedName>
        <fullName evidence="2">histidine kinase</fullName>
        <ecNumber evidence="2">2.7.13.3</ecNumber>
    </recommendedName>
</protein>
<dbReference type="Gene3D" id="1.10.287.130">
    <property type="match status" value="1"/>
</dbReference>
<dbReference type="InterPro" id="IPR004358">
    <property type="entry name" value="Sig_transdc_His_kin-like_C"/>
</dbReference>
<reference evidence="10 11" key="1">
    <citation type="submission" date="2017-09" db="EMBL/GenBank/DDBJ databases">
        <title>Sphingomonas panjinensis sp.nov., isolated from oil-contaminated soil.</title>
        <authorList>
            <person name="Wang L."/>
            <person name="Chen L."/>
        </authorList>
    </citation>
    <scope>NUCLEOTIDE SEQUENCE [LARGE SCALE GENOMIC DNA]</scope>
    <source>
        <strain evidence="10 11">FW-11</strain>
    </source>
</reference>
<dbReference type="EMBL" id="NWBU01000006">
    <property type="protein sequence ID" value="PTQ11863.1"/>
    <property type="molecule type" value="Genomic_DNA"/>
</dbReference>
<evidence type="ECO:0000313" key="11">
    <source>
        <dbReference type="Proteomes" id="UP000244162"/>
    </source>
</evidence>
<feature type="domain" description="Histidine kinase" evidence="9">
    <location>
        <begin position="34"/>
        <end position="242"/>
    </location>
</feature>
<evidence type="ECO:0000256" key="7">
    <source>
        <dbReference type="ARBA" id="ARBA00022840"/>
    </source>
</evidence>
<dbReference type="PRINTS" id="PR00344">
    <property type="entry name" value="BCTRLSENSOR"/>
</dbReference>
<gene>
    <name evidence="10" type="ORF">CLG96_08080</name>
</gene>
<keyword evidence="11" id="KW-1185">Reference proteome</keyword>
<comment type="caution">
    <text evidence="10">The sequence shown here is derived from an EMBL/GenBank/DDBJ whole genome shotgun (WGS) entry which is preliminary data.</text>
</comment>
<organism evidence="10 11">
    <name type="scientific">Sphingomonas oleivorans</name>
    <dbReference type="NCBI Taxonomy" id="1735121"/>
    <lineage>
        <taxon>Bacteria</taxon>
        <taxon>Pseudomonadati</taxon>
        <taxon>Pseudomonadota</taxon>
        <taxon>Alphaproteobacteria</taxon>
        <taxon>Sphingomonadales</taxon>
        <taxon>Sphingomonadaceae</taxon>
        <taxon>Sphingomonas</taxon>
    </lineage>
</organism>
<dbReference type="InterPro" id="IPR003661">
    <property type="entry name" value="HisK_dim/P_dom"/>
</dbReference>
<evidence type="ECO:0000256" key="6">
    <source>
        <dbReference type="ARBA" id="ARBA00022777"/>
    </source>
</evidence>
<keyword evidence="8" id="KW-0902">Two-component regulatory system</keyword>
<dbReference type="OrthoDB" id="9805722at2"/>
<dbReference type="SUPFAM" id="SSF55874">
    <property type="entry name" value="ATPase domain of HSP90 chaperone/DNA topoisomerase II/histidine kinase"/>
    <property type="match status" value="1"/>
</dbReference>
<dbReference type="Proteomes" id="UP000244162">
    <property type="component" value="Unassembled WGS sequence"/>
</dbReference>
<evidence type="ECO:0000256" key="3">
    <source>
        <dbReference type="ARBA" id="ARBA00022553"/>
    </source>
</evidence>
<dbReference type="Pfam" id="PF02518">
    <property type="entry name" value="HATPase_c"/>
    <property type="match status" value="1"/>
</dbReference>
<evidence type="ECO:0000256" key="8">
    <source>
        <dbReference type="ARBA" id="ARBA00023012"/>
    </source>
</evidence>
<keyword evidence="3" id="KW-0597">Phosphoprotein</keyword>
<dbReference type="PANTHER" id="PTHR43065">
    <property type="entry name" value="SENSOR HISTIDINE KINASE"/>
    <property type="match status" value="1"/>
</dbReference>
<evidence type="ECO:0000256" key="1">
    <source>
        <dbReference type="ARBA" id="ARBA00000085"/>
    </source>
</evidence>
<dbReference type="InterPro" id="IPR003594">
    <property type="entry name" value="HATPase_dom"/>
</dbReference>
<dbReference type="Gene3D" id="3.30.565.10">
    <property type="entry name" value="Histidine kinase-like ATPase, C-terminal domain"/>
    <property type="match status" value="1"/>
</dbReference>
<keyword evidence="4" id="KW-0808">Transferase</keyword>
<name>A0A2T5FZ74_9SPHN</name>
<dbReference type="PROSITE" id="PS50109">
    <property type="entry name" value="HIS_KIN"/>
    <property type="match status" value="1"/>
</dbReference>
<dbReference type="AlphaFoldDB" id="A0A2T5FZ74"/>
<dbReference type="GO" id="GO:0000155">
    <property type="term" value="F:phosphorelay sensor kinase activity"/>
    <property type="evidence" value="ECO:0007669"/>
    <property type="project" value="InterPro"/>
</dbReference>
<dbReference type="InterPro" id="IPR036890">
    <property type="entry name" value="HATPase_C_sf"/>
</dbReference>
<dbReference type="InterPro" id="IPR005467">
    <property type="entry name" value="His_kinase_dom"/>
</dbReference>
<evidence type="ECO:0000256" key="5">
    <source>
        <dbReference type="ARBA" id="ARBA00022741"/>
    </source>
</evidence>
<evidence type="ECO:0000313" key="10">
    <source>
        <dbReference type="EMBL" id="PTQ11863.1"/>
    </source>
</evidence>
<proteinExistence type="predicted"/>
<dbReference type="GO" id="GO:0005524">
    <property type="term" value="F:ATP binding"/>
    <property type="evidence" value="ECO:0007669"/>
    <property type="project" value="UniProtKB-KW"/>
</dbReference>
<comment type="catalytic activity">
    <reaction evidence="1">
        <text>ATP + protein L-histidine = ADP + protein N-phospho-L-histidine.</text>
        <dbReference type="EC" id="2.7.13.3"/>
    </reaction>
</comment>
<dbReference type="PANTHER" id="PTHR43065:SF10">
    <property type="entry name" value="PEROXIDE STRESS-ACTIVATED HISTIDINE KINASE MAK3"/>
    <property type="match status" value="1"/>
</dbReference>
<sequence>MPGPSFHATIADSSRPDRTRGAVRLEALGMMTAGIVHDLGNDVQLLSAAIHRLKARSSLAASAELQPVFEGAEASLRRISGLVRAILGFARAPATVEEPVDLSACFAELEQLLHWVVDANVVLTTRVDDDLPLVRCNRQKLENALLNLVLNANEAIPDDGLIAVVVMAEGNQLMVEVADSGIGMTPEVETRAFDPFFTTKSAGTGLGLAMVRHFAEEARGSVSISTGPGSGTRVRLFLPALPSGAGARQAADDWLDQALVDSFPASDPIAF</sequence>
<dbReference type="SMART" id="SM00387">
    <property type="entry name" value="HATPase_c"/>
    <property type="match status" value="1"/>
</dbReference>
<keyword evidence="5" id="KW-0547">Nucleotide-binding</keyword>
<keyword evidence="6" id="KW-0418">Kinase</keyword>
<accession>A0A2T5FZ74</accession>